<feature type="transmembrane region" description="Helical" evidence="1">
    <location>
        <begin position="40"/>
        <end position="63"/>
    </location>
</feature>
<protein>
    <recommendedName>
        <fullName evidence="4">Secreted protein</fullName>
    </recommendedName>
</protein>
<proteinExistence type="predicted"/>
<gene>
    <name evidence="2" type="ORF">GCM10008959_19490</name>
</gene>
<name>A0ABQ2RTE5_9DEIO</name>
<keyword evidence="1" id="KW-0812">Transmembrane</keyword>
<keyword evidence="3" id="KW-1185">Reference proteome</keyword>
<evidence type="ECO:0000313" key="2">
    <source>
        <dbReference type="EMBL" id="GGR57896.1"/>
    </source>
</evidence>
<evidence type="ECO:0000256" key="1">
    <source>
        <dbReference type="SAM" id="Phobius"/>
    </source>
</evidence>
<feature type="transmembrane region" description="Helical" evidence="1">
    <location>
        <begin position="6"/>
        <end position="28"/>
    </location>
</feature>
<accession>A0ABQ2RTE5</accession>
<comment type="caution">
    <text evidence="2">The sequence shown here is derived from an EMBL/GenBank/DDBJ whole genome shotgun (WGS) entry which is preliminary data.</text>
</comment>
<keyword evidence="1" id="KW-0472">Membrane</keyword>
<dbReference type="EMBL" id="BMQM01000011">
    <property type="protein sequence ID" value="GGR57896.1"/>
    <property type="molecule type" value="Genomic_DNA"/>
</dbReference>
<dbReference type="Proteomes" id="UP000634308">
    <property type="component" value="Unassembled WGS sequence"/>
</dbReference>
<reference evidence="3" key="1">
    <citation type="journal article" date="2019" name="Int. J. Syst. Evol. Microbiol.">
        <title>The Global Catalogue of Microorganisms (GCM) 10K type strain sequencing project: providing services to taxonomists for standard genome sequencing and annotation.</title>
        <authorList>
            <consortium name="The Broad Institute Genomics Platform"/>
            <consortium name="The Broad Institute Genome Sequencing Center for Infectious Disease"/>
            <person name="Wu L."/>
            <person name="Ma J."/>
        </authorList>
    </citation>
    <scope>NUCLEOTIDE SEQUENCE [LARGE SCALE GENOMIC DNA]</scope>
    <source>
        <strain evidence="3">JCM 31404</strain>
    </source>
</reference>
<evidence type="ECO:0008006" key="4">
    <source>
        <dbReference type="Google" id="ProtNLM"/>
    </source>
</evidence>
<organism evidence="2 3">
    <name type="scientific">Deinococcus seoulensis</name>
    <dbReference type="NCBI Taxonomy" id="1837379"/>
    <lineage>
        <taxon>Bacteria</taxon>
        <taxon>Thermotogati</taxon>
        <taxon>Deinococcota</taxon>
        <taxon>Deinococci</taxon>
        <taxon>Deinococcales</taxon>
        <taxon>Deinococcaceae</taxon>
        <taxon>Deinococcus</taxon>
    </lineage>
</organism>
<evidence type="ECO:0000313" key="3">
    <source>
        <dbReference type="Proteomes" id="UP000634308"/>
    </source>
</evidence>
<sequence>MVAVVVGMVMMVSGRVVWGVWGVVAQAARRRVVSAVMRGLCMGVSGWSGVVGTGGAVGLWLWVECSGSFDFHFLFMGVCSDSFLF</sequence>
<keyword evidence="1" id="KW-1133">Transmembrane helix</keyword>